<dbReference type="InterPro" id="IPR010918">
    <property type="entry name" value="PurM-like_C_dom"/>
</dbReference>
<dbReference type="Pfam" id="PF02769">
    <property type="entry name" value="AIRS_C"/>
    <property type="match status" value="1"/>
</dbReference>
<keyword evidence="3" id="KW-0547">Nucleotide-binding</keyword>
<evidence type="ECO:0000259" key="8">
    <source>
        <dbReference type="Pfam" id="PF18072"/>
    </source>
</evidence>
<dbReference type="Proteomes" id="UP000315522">
    <property type="component" value="Unassembled WGS sequence"/>
</dbReference>
<dbReference type="GO" id="GO:0005737">
    <property type="term" value="C:cytoplasm"/>
    <property type="evidence" value="ECO:0007669"/>
    <property type="project" value="TreeGrafter"/>
</dbReference>
<organism evidence="11 12">
    <name type="scientific">Lachnellula willkommii</name>
    <dbReference type="NCBI Taxonomy" id="215461"/>
    <lineage>
        <taxon>Eukaryota</taxon>
        <taxon>Fungi</taxon>
        <taxon>Dikarya</taxon>
        <taxon>Ascomycota</taxon>
        <taxon>Pezizomycotina</taxon>
        <taxon>Leotiomycetes</taxon>
        <taxon>Helotiales</taxon>
        <taxon>Lachnaceae</taxon>
        <taxon>Lachnellula</taxon>
    </lineage>
</organism>
<dbReference type="SUPFAM" id="SSF109736">
    <property type="entry name" value="FGAM synthase PurL, linker domain"/>
    <property type="match status" value="1"/>
</dbReference>
<keyword evidence="2" id="KW-0479">Metal-binding</keyword>
<dbReference type="GO" id="GO:0005524">
    <property type="term" value="F:ATP binding"/>
    <property type="evidence" value="ECO:0007669"/>
    <property type="project" value="UniProtKB-KW"/>
</dbReference>
<dbReference type="Pfam" id="PF22689">
    <property type="entry name" value="FGAR-AT_PurM_N-like"/>
    <property type="match status" value="1"/>
</dbReference>
<keyword evidence="5" id="KW-0067">ATP-binding</keyword>
<keyword evidence="6" id="KW-0460">Magnesium</keyword>
<keyword evidence="12" id="KW-1185">Reference proteome</keyword>
<keyword evidence="4" id="KW-0658">Purine biosynthesis</keyword>
<evidence type="ECO:0000259" key="9">
    <source>
        <dbReference type="Pfam" id="PF18076"/>
    </source>
</evidence>
<sequence length="757" mass="82996">MDHLITPGDSCFTPSEAKKLGERINKLGVEVTDIRGVYLHYTHLTSADRAFVTDAEAKLGQLLPGASNSDASAILAPKPGSLSQIYYVTPRNISPWSSKATMIAQVCGLKNQVHRIERGRAILVNFAEDSDSNDVLFKDVLHDRMTENFSTMEPDLQHMFAEGKPFPLEVVDIWAEASSPLEVLKLYNKDRGLALDQPEMEYLVEAYTRLERPPYDIELFMFAQVNSEHCRHKQFNANWTIDGMGMEKSLFEMIRNTHSKNSEFTVSAYSDNAAVLAGEIATFWAPDYSTGRWMMTKERRGSTPKAGLCGFWVSDLLIPDYQRPWEQDVGKPAHYASSLDIMLEAPIGSARFNNEFGRPSLCGVFRTLLADVDAGEDGREIRGYHKPIMIAGGVGTVRPQHALKSGKDVKEGAHVIVLGGPAMLIGLGGGAASSSASGDSSVELDFNSVQRGNPEMERRAQMVIDACVALGENNPIAFIHDVGAGGLSNALPELVKDAGYGGHFELRQVESADSSMSPLQIWCCEAQERYVMIVNPDGMNRFVSIARRERCGFSDVGKVLARDQDGVARLVVTDRDSKEYPRPIDLPMSTLFPKGRTLDRIVKSRKNKLTFFDASKTLYEIYPQFPEQDLIRKAIERVFTMPAVGSKAFLITIGDRSVGGLAVRDQMVGPWQTPVADVAVTATSLNMDKLKTGEAMAMGEKPTLALISPSASARMAVAESLMNLGAAHLLGGELKKGVLKRVSLSANWMAAVNHPGK</sequence>
<dbReference type="SUPFAM" id="SSF55326">
    <property type="entry name" value="PurM N-terminal domain-like"/>
    <property type="match status" value="2"/>
</dbReference>
<dbReference type="EMBL" id="QGML01000800">
    <property type="protein sequence ID" value="TVY90616.1"/>
    <property type="molecule type" value="Genomic_DNA"/>
</dbReference>
<evidence type="ECO:0000256" key="1">
    <source>
        <dbReference type="ARBA" id="ARBA00022598"/>
    </source>
</evidence>
<protein>
    <submittedName>
        <fullName evidence="11">Phosphoribosylformylglycinamidine synthase</fullName>
    </submittedName>
</protein>
<dbReference type="Pfam" id="PF18072">
    <property type="entry name" value="FGAR-AT_linker"/>
    <property type="match status" value="1"/>
</dbReference>
<evidence type="ECO:0000313" key="12">
    <source>
        <dbReference type="Proteomes" id="UP000315522"/>
    </source>
</evidence>
<dbReference type="SUPFAM" id="SSF82697">
    <property type="entry name" value="PurS-like"/>
    <property type="match status" value="1"/>
</dbReference>
<evidence type="ECO:0000256" key="2">
    <source>
        <dbReference type="ARBA" id="ARBA00022723"/>
    </source>
</evidence>
<comment type="caution">
    <text evidence="11">The sequence shown here is derived from an EMBL/GenBank/DDBJ whole genome shotgun (WGS) entry which is preliminary data.</text>
</comment>
<dbReference type="Gene3D" id="3.90.650.10">
    <property type="entry name" value="PurM-like C-terminal domain"/>
    <property type="match status" value="1"/>
</dbReference>
<evidence type="ECO:0000256" key="6">
    <source>
        <dbReference type="ARBA" id="ARBA00022842"/>
    </source>
</evidence>
<name>A0A559MCD6_9HELO</name>
<accession>A0A559MCD6</accession>
<dbReference type="Pfam" id="PF18076">
    <property type="entry name" value="FGAR-AT_N"/>
    <property type="match status" value="1"/>
</dbReference>
<feature type="domain" description="PurM-like C-terminal" evidence="7">
    <location>
        <begin position="410"/>
        <end position="566"/>
    </location>
</feature>
<dbReference type="InterPro" id="IPR041609">
    <property type="entry name" value="PurL_linker"/>
</dbReference>
<evidence type="ECO:0000313" key="11">
    <source>
        <dbReference type="EMBL" id="TVY90616.1"/>
    </source>
</evidence>
<dbReference type="PANTHER" id="PTHR10099">
    <property type="entry name" value="PHOSPHORIBOSYLFORMYLGLYCINAMIDINE SYNTHASE"/>
    <property type="match status" value="1"/>
</dbReference>
<feature type="domain" description="Phosphoribosylformylglycinamidine synthase linker" evidence="8">
    <location>
        <begin position="184"/>
        <end position="233"/>
    </location>
</feature>
<dbReference type="InterPro" id="IPR036676">
    <property type="entry name" value="PurM-like_C_sf"/>
</dbReference>
<reference evidence="11 12" key="1">
    <citation type="submission" date="2018-05" db="EMBL/GenBank/DDBJ databases">
        <title>Genome sequencing and assembly of the regulated plant pathogen Lachnellula willkommii and related sister species for the development of diagnostic species identification markers.</title>
        <authorList>
            <person name="Giroux E."/>
            <person name="Bilodeau G."/>
        </authorList>
    </citation>
    <scope>NUCLEOTIDE SEQUENCE [LARGE SCALE GENOMIC DNA]</scope>
    <source>
        <strain evidence="11 12">CBS 172.35</strain>
    </source>
</reference>
<keyword evidence="1" id="KW-0436">Ligase</keyword>
<dbReference type="AlphaFoldDB" id="A0A559MCD6"/>
<evidence type="ECO:0000256" key="5">
    <source>
        <dbReference type="ARBA" id="ARBA00022840"/>
    </source>
</evidence>
<dbReference type="PANTHER" id="PTHR10099:SF1">
    <property type="entry name" value="PHOSPHORIBOSYLFORMYLGLYCINAMIDINE SYNTHASE"/>
    <property type="match status" value="1"/>
</dbReference>
<gene>
    <name evidence="11" type="primary">ADE6</name>
    <name evidence="11" type="ORF">LAWI1_G001151</name>
</gene>
<dbReference type="InterPro" id="IPR055181">
    <property type="entry name" value="FGAR-AT_PurM_N-like"/>
</dbReference>
<dbReference type="Gene3D" id="3.30.1330.10">
    <property type="entry name" value="PurM-like, N-terminal domain"/>
    <property type="match status" value="3"/>
</dbReference>
<evidence type="ECO:0000256" key="3">
    <source>
        <dbReference type="ARBA" id="ARBA00022741"/>
    </source>
</evidence>
<dbReference type="GO" id="GO:0004642">
    <property type="term" value="F:phosphoribosylformylglycinamidine synthase activity"/>
    <property type="evidence" value="ECO:0007669"/>
    <property type="project" value="TreeGrafter"/>
</dbReference>
<dbReference type="InterPro" id="IPR040707">
    <property type="entry name" value="FGAR-AT_N"/>
</dbReference>
<dbReference type="InterPro" id="IPR036921">
    <property type="entry name" value="PurM-like_N_sf"/>
</dbReference>
<dbReference type="GO" id="GO:0006164">
    <property type="term" value="P:purine nucleotide biosynthetic process"/>
    <property type="evidence" value="ECO:0007669"/>
    <property type="project" value="UniProtKB-KW"/>
</dbReference>
<dbReference type="SUPFAM" id="SSF56042">
    <property type="entry name" value="PurM C-terminal domain-like"/>
    <property type="match status" value="1"/>
</dbReference>
<dbReference type="InterPro" id="IPR036604">
    <property type="entry name" value="PurS-like_sf"/>
</dbReference>
<evidence type="ECO:0000259" key="10">
    <source>
        <dbReference type="Pfam" id="PF22689"/>
    </source>
</evidence>
<dbReference type="Gene3D" id="1.10.8.750">
    <property type="entry name" value="Phosphoribosylformylglycinamidine synthase, linker domain"/>
    <property type="match status" value="1"/>
</dbReference>
<feature type="domain" description="Phosphoribosylformylglycinamidine synthase N-terminal" evidence="9">
    <location>
        <begin position="41"/>
        <end position="160"/>
    </location>
</feature>
<proteinExistence type="predicted"/>
<dbReference type="FunFam" id="3.90.650.10:FF:000024">
    <property type="entry name" value="Phosphoribosylformylglycinamidine synthase"/>
    <property type="match status" value="1"/>
</dbReference>
<feature type="domain" description="FGAR-AT PurM N-terminal-like" evidence="10">
    <location>
        <begin position="646"/>
        <end position="756"/>
    </location>
</feature>
<evidence type="ECO:0000256" key="4">
    <source>
        <dbReference type="ARBA" id="ARBA00022755"/>
    </source>
</evidence>
<dbReference type="GO" id="GO:0046872">
    <property type="term" value="F:metal ion binding"/>
    <property type="evidence" value="ECO:0007669"/>
    <property type="project" value="UniProtKB-KW"/>
</dbReference>
<evidence type="ECO:0000259" key="7">
    <source>
        <dbReference type="Pfam" id="PF02769"/>
    </source>
</evidence>